<evidence type="ECO:0000313" key="6">
    <source>
        <dbReference type="Proteomes" id="UP000887568"/>
    </source>
</evidence>
<dbReference type="PANTHER" id="PTHR24161">
    <property type="entry name" value="ANK_REP_REGION DOMAIN-CONTAINING PROTEIN-RELATED"/>
    <property type="match status" value="1"/>
</dbReference>
<dbReference type="GeneID" id="119739705"/>
<proteinExistence type="predicted"/>
<evidence type="ECO:0000313" key="5">
    <source>
        <dbReference type="EnsemblMetazoa" id="XP_038070659.1"/>
    </source>
</evidence>
<dbReference type="EnsemblMetazoa" id="XM_038214731.1">
    <property type="protein sequence ID" value="XP_038070659.1"/>
    <property type="gene ID" value="LOC119739705"/>
</dbReference>
<dbReference type="CDD" id="cd03716">
    <property type="entry name" value="SOCS_ASB_like"/>
    <property type="match status" value="1"/>
</dbReference>
<protein>
    <recommendedName>
        <fullName evidence="4">SOCS box domain-containing protein</fullName>
    </recommendedName>
</protein>
<organism evidence="5 6">
    <name type="scientific">Patiria miniata</name>
    <name type="common">Bat star</name>
    <name type="synonym">Asterina miniata</name>
    <dbReference type="NCBI Taxonomy" id="46514"/>
    <lineage>
        <taxon>Eukaryota</taxon>
        <taxon>Metazoa</taxon>
        <taxon>Echinodermata</taxon>
        <taxon>Eleutherozoa</taxon>
        <taxon>Asterozoa</taxon>
        <taxon>Asteroidea</taxon>
        <taxon>Valvatacea</taxon>
        <taxon>Valvatida</taxon>
        <taxon>Asterinidae</taxon>
        <taxon>Patiria</taxon>
    </lineage>
</organism>
<dbReference type="SUPFAM" id="SSF48403">
    <property type="entry name" value="Ankyrin repeat"/>
    <property type="match status" value="2"/>
</dbReference>
<dbReference type="InterPro" id="IPR036036">
    <property type="entry name" value="SOCS_box-like_dom_sf"/>
</dbReference>
<feature type="repeat" description="ANK" evidence="3">
    <location>
        <begin position="216"/>
        <end position="248"/>
    </location>
</feature>
<dbReference type="FunFam" id="1.10.750.20:FF:000001">
    <property type="entry name" value="Ankyrin repeat and SOCS box containing 1"/>
    <property type="match status" value="1"/>
</dbReference>
<dbReference type="InterPro" id="IPR036770">
    <property type="entry name" value="Ankyrin_rpt-contain_sf"/>
</dbReference>
<dbReference type="SUPFAM" id="SSF158235">
    <property type="entry name" value="SOCS box-like"/>
    <property type="match status" value="1"/>
</dbReference>
<reference evidence="5" key="1">
    <citation type="submission" date="2022-11" db="UniProtKB">
        <authorList>
            <consortium name="EnsemblMetazoa"/>
        </authorList>
    </citation>
    <scope>IDENTIFICATION</scope>
</reference>
<evidence type="ECO:0000256" key="3">
    <source>
        <dbReference type="PROSITE-ProRule" id="PRU00023"/>
    </source>
</evidence>
<dbReference type="PROSITE" id="PS50225">
    <property type="entry name" value="SOCS"/>
    <property type="match status" value="1"/>
</dbReference>
<evidence type="ECO:0000256" key="2">
    <source>
        <dbReference type="ARBA" id="ARBA00023043"/>
    </source>
</evidence>
<dbReference type="Proteomes" id="UP000887568">
    <property type="component" value="Unplaced"/>
</dbReference>
<dbReference type="Gene3D" id="1.10.750.20">
    <property type="entry name" value="SOCS box"/>
    <property type="match status" value="1"/>
</dbReference>
<dbReference type="GO" id="GO:0035556">
    <property type="term" value="P:intracellular signal transduction"/>
    <property type="evidence" value="ECO:0007669"/>
    <property type="project" value="InterPro"/>
</dbReference>
<dbReference type="Pfam" id="PF00023">
    <property type="entry name" value="Ank"/>
    <property type="match status" value="1"/>
</dbReference>
<dbReference type="Pfam" id="PF12796">
    <property type="entry name" value="Ank_2"/>
    <property type="match status" value="2"/>
</dbReference>
<dbReference type="OrthoDB" id="21416at2759"/>
<accession>A0A914B4C7</accession>
<evidence type="ECO:0000256" key="1">
    <source>
        <dbReference type="ARBA" id="ARBA00022737"/>
    </source>
</evidence>
<dbReference type="InterPro" id="IPR001496">
    <property type="entry name" value="SOCS_box"/>
</dbReference>
<dbReference type="InterPro" id="IPR002110">
    <property type="entry name" value="Ankyrin_rpt"/>
</dbReference>
<feature type="domain" description="SOCS box" evidence="4">
    <location>
        <begin position="422"/>
        <end position="464"/>
    </location>
</feature>
<keyword evidence="1" id="KW-0677">Repeat</keyword>
<feature type="repeat" description="ANK" evidence="3">
    <location>
        <begin position="99"/>
        <end position="131"/>
    </location>
</feature>
<keyword evidence="6" id="KW-1185">Reference proteome</keyword>
<dbReference type="SMART" id="SM00969">
    <property type="entry name" value="SOCS_box"/>
    <property type="match status" value="1"/>
</dbReference>
<dbReference type="Pfam" id="PF07525">
    <property type="entry name" value="SOCS_box"/>
    <property type="match status" value="1"/>
</dbReference>
<dbReference type="SMART" id="SM00253">
    <property type="entry name" value="SOCS"/>
    <property type="match status" value="1"/>
</dbReference>
<dbReference type="PANTHER" id="PTHR24161:SF122">
    <property type="match status" value="1"/>
</dbReference>
<name>A0A914B4C7_PATMI</name>
<dbReference type="SMART" id="SM00248">
    <property type="entry name" value="ANK"/>
    <property type="match status" value="8"/>
</dbReference>
<feature type="repeat" description="ANK" evidence="3">
    <location>
        <begin position="145"/>
        <end position="178"/>
    </location>
</feature>
<feature type="repeat" description="ANK" evidence="3">
    <location>
        <begin position="64"/>
        <end position="98"/>
    </location>
</feature>
<dbReference type="Gene3D" id="1.25.40.20">
    <property type="entry name" value="Ankyrin repeat-containing domain"/>
    <property type="match status" value="3"/>
</dbReference>
<dbReference type="AlphaFoldDB" id="A0A914B4C7"/>
<dbReference type="RefSeq" id="XP_038070659.1">
    <property type="nucleotide sequence ID" value="XM_038214731.1"/>
</dbReference>
<dbReference type="PROSITE" id="PS50297">
    <property type="entry name" value="ANK_REP_REGION"/>
    <property type="match status" value="4"/>
</dbReference>
<keyword evidence="2 3" id="KW-0040">ANK repeat</keyword>
<sequence length="464" mass="51296">MSRKRDPLELFNAKDGQNTQLVLDKCLVKACNEGDIDTVIDLLQKGASVEAEAFTEHEALSGENYTTPLMGAAQASKHQHKIAGILLENGADVNIGDRYKVTPLHVACVNGYRDCVRLFIDSGANVNAGTLDYNRPGVYRKPYRGQSTPLHLAARDSQVACVEELLSHGQADYNKRDAYGCTCLNWAAQSASEECVMTILRLTEGSRIFSTSVAGTGDYPLHDCVRRSFVKCVRELLLRGADVNQQNAIGLSALHFAAVPSPHSSPEMMETLVTYANELDVDQPVGACGSARLRHGMSGIKPLQLVAFDPDVDIHLHAFHTAEFRLSRTFKLMTSDPRRPMRRPQCAVHLIRYGADINITYQGQTLLQQEVYNQDGADDSLLTAVVRAACILPVPDRPPGMCPEDVSERAKEKLKWLKEVFSSPRSLQQCCRVAVRRLLGVKRINRVAELPLPLSLQDYLLLKT</sequence>
<dbReference type="PROSITE" id="PS50088">
    <property type="entry name" value="ANK_REPEAT"/>
    <property type="match status" value="4"/>
</dbReference>
<dbReference type="OMA" id="QHYCRCV"/>
<evidence type="ECO:0000259" key="4">
    <source>
        <dbReference type="PROSITE" id="PS50225"/>
    </source>
</evidence>